<dbReference type="Gene3D" id="1.10.510.10">
    <property type="entry name" value="Transferase(Phosphotransferase) domain 1"/>
    <property type="match status" value="1"/>
</dbReference>
<dbReference type="RefSeq" id="XP_025577955.1">
    <property type="nucleotide sequence ID" value="XM_025721289.1"/>
</dbReference>
<dbReference type="Proteomes" id="UP000249402">
    <property type="component" value="Unassembled WGS sequence"/>
</dbReference>
<evidence type="ECO:0000256" key="1">
    <source>
        <dbReference type="SAM" id="MobiDB-lite"/>
    </source>
</evidence>
<evidence type="ECO:0000313" key="3">
    <source>
        <dbReference type="Proteomes" id="UP000249402"/>
    </source>
</evidence>
<evidence type="ECO:0000313" key="2">
    <source>
        <dbReference type="EMBL" id="RAL03628.1"/>
    </source>
</evidence>
<feature type="compositionally biased region" description="Polar residues" evidence="1">
    <location>
        <begin position="519"/>
        <end position="542"/>
    </location>
</feature>
<accession>A0A395H9Q5</accession>
<dbReference type="InterPro" id="IPR011009">
    <property type="entry name" value="Kinase-like_dom_sf"/>
</dbReference>
<dbReference type="SUPFAM" id="SSF56112">
    <property type="entry name" value="Protein kinase-like (PK-like)"/>
    <property type="match status" value="1"/>
</dbReference>
<feature type="compositionally biased region" description="Basic and acidic residues" evidence="1">
    <location>
        <begin position="438"/>
        <end position="447"/>
    </location>
</feature>
<dbReference type="STRING" id="1448316.A0A395H9Q5"/>
<proteinExistence type="predicted"/>
<sequence>MASRAFSSTARQLKQLDWTLHGTTIDVSWLIQQVERSIDEVPGLSMDSSSSPDYKALYLRAEEDKRKAEEEREQEKRERRRAEESQKRAEEERDQGRERTRPTTFLELLRLCHSLFSLRLRAETPSRSTTGKIPAPTGKYCPLRLRHWEDCAARQQEIYRSVCAYLAPPDETAAQLFSPRLVLEALGQRFNERAISGEPDLESYERFGVENYVHDIIAELCKNPAARDRFGLGDGVKFDNHANALDQAETNPSLLTESSTYRRSRPDQFCISRVDGERNTLLTTVEYKPPHKLSVENLRAGLRERNFWEEVVRPNSIPTEESAKLAYNAAWLTGSAITQEYHVMIQEGLEYSYLTNGLALVLLRVLYDEPGTLYYHLCEPNMEIDLDDDQSFDQPLTAIARVLCLCLMSFGAPIRDQTWRNEARKQLPVWKTSFDHTRSQIPERELRQNPPSSEYSPSVSSGRTASEYLPSSSPVESPTQRRRIPTRSRAQCAPNTMDRDDSPDSDTDPAPGGRKRGFSQVTSSPLSPSVQRSARQTGTQPNERGRYQHNAQFCTQRCLLGLQRGGTLDDRCPNVELHRQGGTSNQHLINASGLVRQIKQQLDQNLDVDCSPMGGCGASGAPFKITCTAYGYTVVGKGTTSYLWNEVKREADIYRILWRAQGRAVPVFLGTINLAMIYFLHGAGQIRHMLLMGWGGEPIHKVEDVEAIRYEISRSQKKIRSLGVLHQDLRSDNMLWNAELGRVLIIDFHRSQLDSRPMKKRVRLREQHSCGSEAHGRKRLRIAP</sequence>
<reference evidence="2 3" key="1">
    <citation type="submission" date="2018-02" db="EMBL/GenBank/DDBJ databases">
        <title>The genomes of Aspergillus section Nigri reveals drivers in fungal speciation.</title>
        <authorList>
            <consortium name="DOE Joint Genome Institute"/>
            <person name="Vesth T.C."/>
            <person name="Nybo J."/>
            <person name="Theobald S."/>
            <person name="Brandl J."/>
            <person name="Frisvad J.C."/>
            <person name="Nielsen K.F."/>
            <person name="Lyhne E.K."/>
            <person name="Kogle M.E."/>
            <person name="Kuo A."/>
            <person name="Riley R."/>
            <person name="Clum A."/>
            <person name="Nolan M."/>
            <person name="Lipzen A."/>
            <person name="Salamov A."/>
            <person name="Henrissat B."/>
            <person name="Wiebenga A."/>
            <person name="De vries R.P."/>
            <person name="Grigoriev I.V."/>
            <person name="Mortensen U.H."/>
            <person name="Andersen M.R."/>
            <person name="Baker S.E."/>
        </authorList>
    </citation>
    <scope>NUCLEOTIDE SEQUENCE [LARGE SCALE GENOMIC DNA]</scope>
    <source>
        <strain evidence="2 3">CBS 121593</strain>
    </source>
</reference>
<organism evidence="2 3">
    <name type="scientific">Aspergillus ibericus CBS 121593</name>
    <dbReference type="NCBI Taxonomy" id="1448316"/>
    <lineage>
        <taxon>Eukaryota</taxon>
        <taxon>Fungi</taxon>
        <taxon>Dikarya</taxon>
        <taxon>Ascomycota</taxon>
        <taxon>Pezizomycotina</taxon>
        <taxon>Eurotiomycetes</taxon>
        <taxon>Eurotiomycetidae</taxon>
        <taxon>Eurotiales</taxon>
        <taxon>Aspergillaceae</taxon>
        <taxon>Aspergillus</taxon>
        <taxon>Aspergillus subgen. Circumdati</taxon>
    </lineage>
</organism>
<feature type="region of interest" description="Disordered" evidence="1">
    <location>
        <begin position="61"/>
        <end position="100"/>
    </location>
</feature>
<dbReference type="AlphaFoldDB" id="A0A395H9Q5"/>
<dbReference type="VEuPathDB" id="FungiDB:BO80DRAFT_442741"/>
<dbReference type="GeneID" id="37226154"/>
<name>A0A395H9Q5_9EURO</name>
<evidence type="ECO:0008006" key="4">
    <source>
        <dbReference type="Google" id="ProtNLM"/>
    </source>
</evidence>
<feature type="region of interest" description="Disordered" evidence="1">
    <location>
        <begin position="759"/>
        <end position="784"/>
    </location>
</feature>
<feature type="compositionally biased region" description="Low complexity" evidence="1">
    <location>
        <begin position="450"/>
        <end position="461"/>
    </location>
</feature>
<dbReference type="EMBL" id="KZ824427">
    <property type="protein sequence ID" value="RAL03628.1"/>
    <property type="molecule type" value="Genomic_DNA"/>
</dbReference>
<feature type="region of interest" description="Disordered" evidence="1">
    <location>
        <begin position="438"/>
        <end position="548"/>
    </location>
</feature>
<dbReference type="OrthoDB" id="2156052at2759"/>
<protein>
    <recommendedName>
        <fullName evidence="4">Protein kinase domain-containing protein</fullName>
    </recommendedName>
</protein>
<feature type="compositionally biased region" description="Polar residues" evidence="1">
    <location>
        <begin position="469"/>
        <end position="478"/>
    </location>
</feature>
<gene>
    <name evidence="2" type="ORF">BO80DRAFT_442741</name>
</gene>
<keyword evidence="3" id="KW-1185">Reference proteome</keyword>